<protein>
    <recommendedName>
        <fullName evidence="5">UDP-N-acetylglucosamine kinase</fullName>
        <ecNumber evidence="2">2.7.1.176</ecNumber>
    </recommendedName>
    <alternativeName>
        <fullName evidence="5">UDP-N-acetylglucosamine kinase</fullName>
    </alternativeName>
</protein>
<keyword evidence="4" id="KW-0067">ATP-binding</keyword>
<dbReference type="OrthoDB" id="9791543at2"/>
<dbReference type="GO" id="GO:0005524">
    <property type="term" value="F:ATP binding"/>
    <property type="evidence" value="ECO:0007669"/>
    <property type="project" value="UniProtKB-KW"/>
</dbReference>
<evidence type="ECO:0000256" key="6">
    <source>
        <dbReference type="ARBA" id="ARBA00048178"/>
    </source>
</evidence>
<evidence type="ECO:0000259" key="7">
    <source>
        <dbReference type="Pfam" id="PF06414"/>
    </source>
</evidence>
<keyword evidence="9" id="KW-1185">Reference proteome</keyword>
<feature type="domain" description="Zeta toxin" evidence="7">
    <location>
        <begin position="8"/>
        <end position="153"/>
    </location>
</feature>
<evidence type="ECO:0000313" key="9">
    <source>
        <dbReference type="Proteomes" id="UP000279446"/>
    </source>
</evidence>
<accession>A0A3S1BFT9</accession>
<comment type="similarity">
    <text evidence="1">Belongs to the zeta toxin family.</text>
</comment>
<evidence type="ECO:0000256" key="2">
    <source>
        <dbReference type="ARBA" id="ARBA00011963"/>
    </source>
</evidence>
<dbReference type="EC" id="2.7.1.176" evidence="2"/>
<dbReference type="EMBL" id="RZNY01000057">
    <property type="protein sequence ID" value="RUT38525.1"/>
    <property type="molecule type" value="Genomic_DNA"/>
</dbReference>
<evidence type="ECO:0000313" key="8">
    <source>
        <dbReference type="EMBL" id="RUT38525.1"/>
    </source>
</evidence>
<comment type="catalytic activity">
    <reaction evidence="6">
        <text>UDP-N-acetyl-alpha-D-glucosamine + ATP = UDP-N-acetyl-alpha-D-glucosamine 3'-phosphate + ADP + H(+)</text>
        <dbReference type="Rhea" id="RHEA:32671"/>
        <dbReference type="ChEBI" id="CHEBI:15378"/>
        <dbReference type="ChEBI" id="CHEBI:30616"/>
        <dbReference type="ChEBI" id="CHEBI:57705"/>
        <dbReference type="ChEBI" id="CHEBI:64353"/>
        <dbReference type="ChEBI" id="CHEBI:456216"/>
        <dbReference type="EC" id="2.7.1.176"/>
    </reaction>
</comment>
<dbReference type="Pfam" id="PF06414">
    <property type="entry name" value="Zeta_toxin"/>
    <property type="match status" value="1"/>
</dbReference>
<dbReference type="AlphaFoldDB" id="A0A3S1BFT9"/>
<dbReference type="PANTHER" id="PTHR39206">
    <property type="entry name" value="SLL8004 PROTEIN"/>
    <property type="match status" value="1"/>
</dbReference>
<dbReference type="Gene3D" id="3.40.50.300">
    <property type="entry name" value="P-loop containing nucleotide triphosphate hydrolases"/>
    <property type="match status" value="1"/>
</dbReference>
<comment type="caution">
    <text evidence="8">The sequence shown here is derived from an EMBL/GenBank/DDBJ whole genome shotgun (WGS) entry which is preliminary data.</text>
</comment>
<dbReference type="InterPro" id="IPR010488">
    <property type="entry name" value="Zeta_toxin_domain"/>
</dbReference>
<dbReference type="SUPFAM" id="SSF52540">
    <property type="entry name" value="P-loop containing nucleoside triphosphate hydrolases"/>
    <property type="match status" value="1"/>
</dbReference>
<evidence type="ECO:0000256" key="4">
    <source>
        <dbReference type="ARBA" id="ARBA00022840"/>
    </source>
</evidence>
<proteinExistence type="inferred from homology"/>
<dbReference type="PANTHER" id="PTHR39206:SF1">
    <property type="entry name" value="SLL8004 PROTEIN"/>
    <property type="match status" value="1"/>
</dbReference>
<dbReference type="GO" id="GO:0016301">
    <property type="term" value="F:kinase activity"/>
    <property type="evidence" value="ECO:0007669"/>
    <property type="project" value="InterPro"/>
</dbReference>
<evidence type="ECO:0000256" key="3">
    <source>
        <dbReference type="ARBA" id="ARBA00022741"/>
    </source>
</evidence>
<dbReference type="Proteomes" id="UP000279446">
    <property type="component" value="Unassembled WGS sequence"/>
</dbReference>
<dbReference type="RefSeq" id="WP_127195184.1">
    <property type="nucleotide sequence ID" value="NZ_RZNY01000057.1"/>
</dbReference>
<organism evidence="8 9">
    <name type="scientific">Paenibacillus anaericanus</name>
    <dbReference type="NCBI Taxonomy" id="170367"/>
    <lineage>
        <taxon>Bacteria</taxon>
        <taxon>Bacillati</taxon>
        <taxon>Bacillota</taxon>
        <taxon>Bacilli</taxon>
        <taxon>Bacillales</taxon>
        <taxon>Paenibacillaceae</taxon>
        <taxon>Paenibacillus</taxon>
    </lineage>
</organism>
<keyword evidence="3" id="KW-0547">Nucleotide-binding</keyword>
<evidence type="ECO:0000256" key="1">
    <source>
        <dbReference type="ARBA" id="ARBA00009104"/>
    </source>
</evidence>
<evidence type="ECO:0000256" key="5">
    <source>
        <dbReference type="ARBA" id="ARBA00032897"/>
    </source>
</evidence>
<reference evidence="8 9" key="1">
    <citation type="submission" date="2018-12" db="EMBL/GenBank/DDBJ databases">
        <authorList>
            <person name="Sun L."/>
            <person name="Chen Z."/>
        </authorList>
    </citation>
    <scope>NUCLEOTIDE SEQUENCE [LARGE SCALE GENOMIC DNA]</scope>
    <source>
        <strain evidence="8 9">DSM 15890</strain>
    </source>
</reference>
<gene>
    <name evidence="8" type="ORF">EJP82_27090</name>
</gene>
<name>A0A3S1BFT9_9BACL</name>
<dbReference type="InterPro" id="IPR027417">
    <property type="entry name" value="P-loop_NTPase"/>
</dbReference>
<sequence length="203" mass="22718">MTETVATMFVFAGNNGSGKSTIRNLIVDRLGVSVNIDPDALARKIDTVHPEKSKVSAGKAAIRIARECIRNKWDFTVETTLAGGNVIRQMRDAKEQGFEIIMFYVGLGDVRLNIERVATRVQNGGHHIETADIIRRNVTSMNNLLSHLDQLDQLVIIDNSKTDGEIILGADKSGIKYYIDDLPEWAQMIERQLLIRNKTKKVN</sequence>